<dbReference type="AlphaFoldDB" id="A6GWM6"/>
<evidence type="ECO:0000259" key="1">
    <source>
        <dbReference type="Pfam" id="PF12728"/>
    </source>
</evidence>
<dbReference type="InterPro" id="IPR041657">
    <property type="entry name" value="HTH_17"/>
</dbReference>
<gene>
    <name evidence="2" type="ordered locus">FP0386</name>
</gene>
<dbReference type="Pfam" id="PF12728">
    <property type="entry name" value="HTH_17"/>
    <property type="match status" value="1"/>
</dbReference>
<accession>A6GWM6</accession>
<dbReference type="KEGG" id="fps:FP0386"/>
<organism evidence="2 3">
    <name type="scientific">Flavobacterium psychrophilum (strain ATCC 49511 / DSM 21280 / CIP 103535 / JIP02/86)</name>
    <dbReference type="NCBI Taxonomy" id="402612"/>
    <lineage>
        <taxon>Bacteria</taxon>
        <taxon>Pseudomonadati</taxon>
        <taxon>Bacteroidota</taxon>
        <taxon>Flavobacteriia</taxon>
        <taxon>Flavobacteriales</taxon>
        <taxon>Flavobacteriaceae</taxon>
        <taxon>Flavobacterium</taxon>
    </lineage>
</organism>
<dbReference type="GeneID" id="66551522"/>
<dbReference type="EnsemblBacteria" id="CAL42499">
    <property type="protein sequence ID" value="CAL42499"/>
    <property type="gene ID" value="FP0386"/>
</dbReference>
<protein>
    <recommendedName>
        <fullName evidence="1">Helix-turn-helix domain-containing protein</fullName>
    </recommendedName>
</protein>
<dbReference type="Proteomes" id="UP000006394">
    <property type="component" value="Chromosome"/>
</dbReference>
<evidence type="ECO:0000313" key="3">
    <source>
        <dbReference type="Proteomes" id="UP000006394"/>
    </source>
</evidence>
<dbReference type="HOGENOM" id="CLU_149148_1_0_10"/>
<sequence>MITNSILLQNVSPEEFSELINKSIKSQLDDLKKCLNTNNPDEILTRKEACEFLKVNSSTLFHWQKAGKIQAFGLGARRYYKKADLIECLTLLKR</sequence>
<dbReference type="eggNOG" id="ENOG5032TT9">
    <property type="taxonomic scope" value="Bacteria"/>
</dbReference>
<keyword evidence="3" id="KW-1185">Reference proteome</keyword>
<proteinExistence type="predicted"/>
<feature type="domain" description="Helix-turn-helix" evidence="1">
    <location>
        <begin position="44"/>
        <end position="87"/>
    </location>
</feature>
<name>A6GWM6_FLAPJ</name>
<dbReference type="EMBL" id="AM398681">
    <property type="protein sequence ID" value="CAL42499.1"/>
    <property type="molecule type" value="Genomic_DNA"/>
</dbReference>
<evidence type="ECO:0000313" key="2">
    <source>
        <dbReference type="EMBL" id="CAL42499.1"/>
    </source>
</evidence>
<dbReference type="OrthoDB" id="1097811at2"/>
<dbReference type="InterPro" id="IPR009061">
    <property type="entry name" value="DNA-bd_dom_put_sf"/>
</dbReference>
<reference evidence="2 3" key="1">
    <citation type="journal article" date="2007" name="Nat. Biotechnol.">
        <title>Complete genome sequence of the fish pathogen Flavobacterium psychrophilum.</title>
        <authorList>
            <person name="Duchaud E."/>
            <person name="Boussaha M."/>
            <person name="Loux V."/>
            <person name="Bernardet J.F."/>
            <person name="Michel C."/>
            <person name="Kerouault B."/>
            <person name="Mondot S."/>
            <person name="Nicolas P."/>
            <person name="Bossy R."/>
            <person name="Caron C."/>
            <person name="Bessieres P."/>
            <person name="Gibrat J.F."/>
            <person name="Claverol S."/>
            <person name="Dumetz F."/>
            <person name="Le Henaff M."/>
            <person name="Benmansour A."/>
        </authorList>
    </citation>
    <scope>NUCLEOTIDE SEQUENCE [LARGE SCALE GENOMIC DNA]</scope>
    <source>
        <strain evidence="3">ATCC 49511 / DSM 21280 / CIP 103535 / JIP02/86</strain>
    </source>
</reference>
<dbReference type="STRING" id="402612.FP0386"/>
<dbReference type="SUPFAM" id="SSF46955">
    <property type="entry name" value="Putative DNA-binding domain"/>
    <property type="match status" value="1"/>
</dbReference>
<dbReference type="PATRIC" id="fig|402612.5.peg.399"/>
<dbReference type="RefSeq" id="WP_011962557.1">
    <property type="nucleotide sequence ID" value="NC_009613.3"/>
</dbReference>